<feature type="transmembrane region" description="Helical" evidence="8">
    <location>
        <begin position="255"/>
        <end position="273"/>
    </location>
</feature>
<feature type="transmembrane region" description="Helical" evidence="8">
    <location>
        <begin position="96"/>
        <end position="116"/>
    </location>
</feature>
<organism evidence="9 10">
    <name type="scientific">Hydrogenothermus marinus</name>
    <dbReference type="NCBI Taxonomy" id="133270"/>
    <lineage>
        <taxon>Bacteria</taxon>
        <taxon>Pseudomonadati</taxon>
        <taxon>Aquificota</taxon>
        <taxon>Aquificia</taxon>
        <taxon>Aquificales</taxon>
        <taxon>Hydrogenothermaceae</taxon>
        <taxon>Hydrogenothermus</taxon>
    </lineage>
</organism>
<accession>A0A3M0BME7</accession>
<evidence type="ECO:0000256" key="5">
    <source>
        <dbReference type="ARBA" id="ARBA00022692"/>
    </source>
</evidence>
<keyword evidence="6 8" id="KW-1133">Transmembrane helix</keyword>
<evidence type="ECO:0000256" key="3">
    <source>
        <dbReference type="ARBA" id="ARBA00022448"/>
    </source>
</evidence>
<evidence type="ECO:0000256" key="4">
    <source>
        <dbReference type="ARBA" id="ARBA00022475"/>
    </source>
</evidence>
<feature type="transmembrane region" description="Helical" evidence="8">
    <location>
        <begin position="6"/>
        <end position="25"/>
    </location>
</feature>
<dbReference type="GO" id="GO:0005886">
    <property type="term" value="C:plasma membrane"/>
    <property type="evidence" value="ECO:0007669"/>
    <property type="project" value="UniProtKB-SubCell"/>
</dbReference>
<dbReference type="GO" id="GO:0055085">
    <property type="term" value="P:transmembrane transport"/>
    <property type="evidence" value="ECO:0007669"/>
    <property type="project" value="InterPro"/>
</dbReference>
<comment type="subcellular location">
    <subcellularLocation>
        <location evidence="1">Cell membrane</location>
        <topology evidence="1">Multi-pass membrane protein</topology>
    </subcellularLocation>
</comment>
<dbReference type="PANTHER" id="PTHR36838:SF1">
    <property type="entry name" value="SLR1864 PROTEIN"/>
    <property type="match status" value="1"/>
</dbReference>
<dbReference type="InterPro" id="IPR038770">
    <property type="entry name" value="Na+/solute_symporter_sf"/>
</dbReference>
<dbReference type="InterPro" id="IPR004776">
    <property type="entry name" value="Mem_transp_PIN-like"/>
</dbReference>
<dbReference type="AlphaFoldDB" id="A0A3M0BME7"/>
<evidence type="ECO:0000256" key="2">
    <source>
        <dbReference type="ARBA" id="ARBA00010145"/>
    </source>
</evidence>
<keyword evidence="10" id="KW-1185">Reference proteome</keyword>
<dbReference type="Proteomes" id="UP000280842">
    <property type="component" value="Unassembled WGS sequence"/>
</dbReference>
<protein>
    <recommendedName>
        <fullName evidence="11">Permease</fullName>
    </recommendedName>
</protein>
<evidence type="ECO:0000256" key="1">
    <source>
        <dbReference type="ARBA" id="ARBA00004651"/>
    </source>
</evidence>
<comment type="caution">
    <text evidence="9">The sequence shown here is derived from an EMBL/GenBank/DDBJ whole genome shotgun (WGS) entry which is preliminary data.</text>
</comment>
<feature type="transmembrane region" description="Helical" evidence="8">
    <location>
        <begin position="280"/>
        <end position="303"/>
    </location>
</feature>
<name>A0A3M0BME7_9AQUI</name>
<dbReference type="OrthoDB" id="9786183at2"/>
<dbReference type="EMBL" id="REFO01000012">
    <property type="protein sequence ID" value="RMA96008.1"/>
    <property type="molecule type" value="Genomic_DNA"/>
</dbReference>
<keyword evidence="3" id="KW-0813">Transport</keyword>
<feature type="transmembrane region" description="Helical" evidence="8">
    <location>
        <begin position="163"/>
        <end position="183"/>
    </location>
</feature>
<feature type="transmembrane region" description="Helical" evidence="8">
    <location>
        <begin position="224"/>
        <end position="243"/>
    </location>
</feature>
<comment type="similarity">
    <text evidence="2">Belongs to the auxin efflux carrier (TC 2.A.69) family.</text>
</comment>
<proteinExistence type="inferred from homology"/>
<feature type="transmembrane region" description="Helical" evidence="8">
    <location>
        <begin position="198"/>
        <end position="217"/>
    </location>
</feature>
<evidence type="ECO:0000313" key="9">
    <source>
        <dbReference type="EMBL" id="RMA96008.1"/>
    </source>
</evidence>
<feature type="transmembrane region" description="Helical" evidence="8">
    <location>
        <begin position="64"/>
        <end position="84"/>
    </location>
</feature>
<feature type="transmembrane region" description="Helical" evidence="8">
    <location>
        <begin position="128"/>
        <end position="151"/>
    </location>
</feature>
<dbReference type="PANTHER" id="PTHR36838">
    <property type="entry name" value="AUXIN EFFLUX CARRIER FAMILY PROTEIN"/>
    <property type="match status" value="1"/>
</dbReference>
<evidence type="ECO:0000256" key="8">
    <source>
        <dbReference type="SAM" id="Phobius"/>
    </source>
</evidence>
<keyword evidence="4" id="KW-1003">Cell membrane</keyword>
<gene>
    <name evidence="9" type="ORF">CLV39_1019</name>
</gene>
<sequence length="306" mass="34574">MFESLLLSKNLFEVILFFSLGYFSRKTKFLPEETSDYLVKFIINIAFPALVIYNIYYLHITKNLLFIIISGWFVIFFSIFISYFIGKLLKLNKPSLATFIMMSTFGNTSFVGFPYLKAFLGEESLKYGVVFDQLASFLPVSLLSGFILAYGSGKKANIDIKKVITFPPFIALIFGFLVAQFPVPKFILNSLKDIGDTVIPLAIFSVGMNLKLSFALFEKRNVFFILLIKMIFVPLLVLTVLKISGINLSIQLKTFMLEISMPPMVLASILVINEKLNKDMAVSAVGIGIIISFITLPFIYYLMESI</sequence>
<evidence type="ECO:0000313" key="10">
    <source>
        <dbReference type="Proteomes" id="UP000280842"/>
    </source>
</evidence>
<reference evidence="9 10" key="1">
    <citation type="submission" date="2018-10" db="EMBL/GenBank/DDBJ databases">
        <title>Genomic Encyclopedia of Archaeal and Bacterial Type Strains, Phase II (KMG-II): from individual species to whole genera.</title>
        <authorList>
            <person name="Goeker M."/>
        </authorList>
    </citation>
    <scope>NUCLEOTIDE SEQUENCE [LARGE SCALE GENOMIC DNA]</scope>
    <source>
        <strain evidence="9 10">VM1</strain>
    </source>
</reference>
<evidence type="ECO:0000256" key="6">
    <source>
        <dbReference type="ARBA" id="ARBA00022989"/>
    </source>
</evidence>
<dbReference type="Gene3D" id="1.20.1530.20">
    <property type="match status" value="1"/>
</dbReference>
<evidence type="ECO:0000256" key="7">
    <source>
        <dbReference type="ARBA" id="ARBA00023136"/>
    </source>
</evidence>
<dbReference type="RefSeq" id="WP_121923148.1">
    <property type="nucleotide sequence ID" value="NZ_REFO01000012.1"/>
</dbReference>
<evidence type="ECO:0008006" key="11">
    <source>
        <dbReference type="Google" id="ProtNLM"/>
    </source>
</evidence>
<keyword evidence="7 8" id="KW-0472">Membrane</keyword>
<dbReference type="Pfam" id="PF03547">
    <property type="entry name" value="Mem_trans"/>
    <property type="match status" value="1"/>
</dbReference>
<feature type="transmembrane region" description="Helical" evidence="8">
    <location>
        <begin position="37"/>
        <end position="58"/>
    </location>
</feature>
<keyword evidence="5 8" id="KW-0812">Transmembrane</keyword>